<feature type="region of interest" description="Disordered" evidence="1">
    <location>
        <begin position="138"/>
        <end position="197"/>
    </location>
</feature>
<dbReference type="Proteomes" id="UP000095085">
    <property type="component" value="Unassembled WGS sequence"/>
</dbReference>
<proteinExistence type="predicted"/>
<organism evidence="2 3">
    <name type="scientific">Hyphopichia burtonii NRRL Y-1933</name>
    <dbReference type="NCBI Taxonomy" id="984485"/>
    <lineage>
        <taxon>Eukaryota</taxon>
        <taxon>Fungi</taxon>
        <taxon>Dikarya</taxon>
        <taxon>Ascomycota</taxon>
        <taxon>Saccharomycotina</taxon>
        <taxon>Pichiomycetes</taxon>
        <taxon>Debaryomycetaceae</taxon>
        <taxon>Hyphopichia</taxon>
    </lineage>
</organism>
<gene>
    <name evidence="2" type="ORF">HYPBUDRAFT_107424</name>
</gene>
<feature type="compositionally biased region" description="Basic and acidic residues" evidence="1">
    <location>
        <begin position="8"/>
        <end position="22"/>
    </location>
</feature>
<sequence length="250" mass="29296">MGFKLKRRNETSVSRRPEDRRSQNAFQRQGKEEIDSEEDSEEEDFAKSIQAKRQKINEQLQEVKGDPLEFDEPEVEDDKSKNKNQTGSKYIKKLLEAKKQRESDYIKQKSKLQEERVRALVKTNSDLEVFESAEYKLQKDQIHSEEENEDNDTGSSFYANLLNRRGGSSNEEDPESINGEILNTEAETASTGTKPIAGKVKKHFTEFQNPQTQLLNRLKELCETKITESNLKDYKKRYWQRRKQSESEYK</sequence>
<accession>A0A1E4RL76</accession>
<protein>
    <submittedName>
        <fullName evidence="2">Uncharacterized protein</fullName>
    </submittedName>
</protein>
<evidence type="ECO:0000313" key="3">
    <source>
        <dbReference type="Proteomes" id="UP000095085"/>
    </source>
</evidence>
<feature type="compositionally biased region" description="Acidic residues" evidence="1">
    <location>
        <begin position="34"/>
        <end position="44"/>
    </location>
</feature>
<dbReference type="OrthoDB" id="4024575at2759"/>
<keyword evidence="3" id="KW-1185">Reference proteome</keyword>
<dbReference type="AlphaFoldDB" id="A0A1E4RL76"/>
<feature type="compositionally biased region" description="Acidic residues" evidence="1">
    <location>
        <begin position="68"/>
        <end position="77"/>
    </location>
</feature>
<name>A0A1E4RL76_9ASCO</name>
<evidence type="ECO:0000256" key="1">
    <source>
        <dbReference type="SAM" id="MobiDB-lite"/>
    </source>
</evidence>
<feature type="region of interest" description="Disordered" evidence="1">
    <location>
        <begin position="1"/>
        <end position="90"/>
    </location>
</feature>
<dbReference type="RefSeq" id="XP_020077085.1">
    <property type="nucleotide sequence ID" value="XM_020218552.1"/>
</dbReference>
<evidence type="ECO:0000313" key="2">
    <source>
        <dbReference type="EMBL" id="ODV68018.1"/>
    </source>
</evidence>
<reference evidence="3" key="1">
    <citation type="submission" date="2016-05" db="EMBL/GenBank/DDBJ databases">
        <title>Comparative genomics of biotechnologically important yeasts.</title>
        <authorList>
            <consortium name="DOE Joint Genome Institute"/>
            <person name="Riley R."/>
            <person name="Haridas S."/>
            <person name="Wolfe K.H."/>
            <person name="Lopes M.R."/>
            <person name="Hittinger C.T."/>
            <person name="Goker M."/>
            <person name="Salamov A."/>
            <person name="Wisecaver J."/>
            <person name="Long T.M."/>
            <person name="Aerts A.L."/>
            <person name="Barry K."/>
            <person name="Choi C."/>
            <person name="Clum A."/>
            <person name="Coughlan A.Y."/>
            <person name="Deshpande S."/>
            <person name="Douglass A.P."/>
            <person name="Hanson S.J."/>
            <person name="Klenk H.-P."/>
            <person name="Labutti K."/>
            <person name="Lapidus A."/>
            <person name="Lindquist E."/>
            <person name="Lipzen A."/>
            <person name="Meier-Kolthoff J.P."/>
            <person name="Ohm R.A."/>
            <person name="Otillar R.P."/>
            <person name="Pangilinan J."/>
            <person name="Peng Y."/>
            <person name="Rokas A."/>
            <person name="Rosa C.A."/>
            <person name="Scheuner C."/>
            <person name="Sibirny A.A."/>
            <person name="Slot J.C."/>
            <person name="Stielow J.B."/>
            <person name="Sun H."/>
            <person name="Kurtzman C.P."/>
            <person name="Blackwell M."/>
            <person name="Grigoriev I.V."/>
            <person name="Jeffries T.W."/>
        </authorList>
    </citation>
    <scope>NUCLEOTIDE SEQUENCE [LARGE SCALE GENOMIC DNA]</scope>
    <source>
        <strain evidence="3">NRRL Y-1933</strain>
    </source>
</reference>
<dbReference type="GeneID" id="30993102"/>
<dbReference type="EMBL" id="KV454540">
    <property type="protein sequence ID" value="ODV68018.1"/>
    <property type="molecule type" value="Genomic_DNA"/>
</dbReference>